<feature type="transmembrane region" description="Helical" evidence="5">
    <location>
        <begin position="12"/>
        <end position="31"/>
    </location>
</feature>
<gene>
    <name evidence="6" type="ORF">HWI92_17010</name>
</gene>
<name>A0ABX7IAL1_9BACT</name>
<evidence type="ECO:0000313" key="6">
    <source>
        <dbReference type="EMBL" id="QRR02487.1"/>
    </source>
</evidence>
<dbReference type="Proteomes" id="UP000612680">
    <property type="component" value="Chromosome"/>
</dbReference>
<keyword evidence="7" id="KW-1185">Reference proteome</keyword>
<evidence type="ECO:0000256" key="5">
    <source>
        <dbReference type="SAM" id="Phobius"/>
    </source>
</evidence>
<dbReference type="Pfam" id="PF13564">
    <property type="entry name" value="DoxX_2"/>
    <property type="match status" value="1"/>
</dbReference>
<proteinExistence type="predicted"/>
<dbReference type="RefSeq" id="WP_204657488.1">
    <property type="nucleotide sequence ID" value="NZ_CP056775.1"/>
</dbReference>
<feature type="transmembrane region" description="Helical" evidence="5">
    <location>
        <begin position="51"/>
        <end position="74"/>
    </location>
</feature>
<evidence type="ECO:0000256" key="3">
    <source>
        <dbReference type="ARBA" id="ARBA00022989"/>
    </source>
</evidence>
<evidence type="ECO:0000256" key="4">
    <source>
        <dbReference type="ARBA" id="ARBA00023136"/>
    </source>
</evidence>
<keyword evidence="2 5" id="KW-0812">Transmembrane</keyword>
<protein>
    <submittedName>
        <fullName evidence="6">DoxX family protein</fullName>
    </submittedName>
</protein>
<reference evidence="6 7" key="1">
    <citation type="submission" date="2020-06" db="EMBL/GenBank/DDBJ databases">
        <title>Dyadobacter sandarakinus sp. nov., isolated from the soil of the Arctic Yellow River Station.</title>
        <authorList>
            <person name="Zhang Y."/>
            <person name="Peng F."/>
        </authorList>
    </citation>
    <scope>NUCLEOTIDE SEQUENCE [LARGE SCALE GENOMIC DNA]</scope>
    <source>
        <strain evidence="6 7">Q3-56</strain>
    </source>
</reference>
<accession>A0ABX7IAL1</accession>
<dbReference type="InterPro" id="IPR032808">
    <property type="entry name" value="DoxX"/>
</dbReference>
<evidence type="ECO:0000256" key="1">
    <source>
        <dbReference type="ARBA" id="ARBA00004141"/>
    </source>
</evidence>
<organism evidence="6 7">
    <name type="scientific">Dyadobacter sandarakinus</name>
    <dbReference type="NCBI Taxonomy" id="2747268"/>
    <lineage>
        <taxon>Bacteria</taxon>
        <taxon>Pseudomonadati</taxon>
        <taxon>Bacteroidota</taxon>
        <taxon>Cytophagia</taxon>
        <taxon>Cytophagales</taxon>
        <taxon>Spirosomataceae</taxon>
        <taxon>Dyadobacter</taxon>
    </lineage>
</organism>
<sequence length="130" mass="14222">MQPTVKSYRMLPAALWTVQVLLSAGFLWAGFTKLFTPRQVLAEMWPWTATYPALVVVAGFADLLAGIGIILPLFFKKRKWLISAAAVGIIALMLASAGFHVIRGEASQTGINAVFAALAGFVLWARWRMV</sequence>
<evidence type="ECO:0000313" key="7">
    <source>
        <dbReference type="Proteomes" id="UP000612680"/>
    </source>
</evidence>
<comment type="subcellular location">
    <subcellularLocation>
        <location evidence="1">Membrane</location>
        <topology evidence="1">Multi-pass membrane protein</topology>
    </subcellularLocation>
</comment>
<evidence type="ECO:0000256" key="2">
    <source>
        <dbReference type="ARBA" id="ARBA00022692"/>
    </source>
</evidence>
<keyword evidence="3 5" id="KW-1133">Transmembrane helix</keyword>
<dbReference type="EMBL" id="CP056775">
    <property type="protein sequence ID" value="QRR02487.1"/>
    <property type="molecule type" value="Genomic_DNA"/>
</dbReference>
<feature type="transmembrane region" description="Helical" evidence="5">
    <location>
        <begin position="108"/>
        <end position="127"/>
    </location>
</feature>
<keyword evidence="4 5" id="KW-0472">Membrane</keyword>
<feature type="transmembrane region" description="Helical" evidence="5">
    <location>
        <begin position="81"/>
        <end position="102"/>
    </location>
</feature>